<dbReference type="InterPro" id="IPR050695">
    <property type="entry name" value="N-acetylmuramoyl_amidase_3"/>
</dbReference>
<dbReference type="Pfam" id="PF05036">
    <property type="entry name" value="SPOR"/>
    <property type="match status" value="1"/>
</dbReference>
<dbReference type="Gene3D" id="3.40.630.40">
    <property type="entry name" value="Zn-dependent exopeptidases"/>
    <property type="match status" value="1"/>
</dbReference>
<name>A0ABS2QF74_9BACI</name>
<dbReference type="EC" id="3.5.1.28" evidence="4"/>
<feature type="region of interest" description="Disordered" evidence="2">
    <location>
        <begin position="186"/>
        <end position="219"/>
    </location>
</feature>
<evidence type="ECO:0000313" key="4">
    <source>
        <dbReference type="EMBL" id="MBM7690956.1"/>
    </source>
</evidence>
<dbReference type="SUPFAM" id="SSF110997">
    <property type="entry name" value="Sporulation related repeat"/>
    <property type="match status" value="1"/>
</dbReference>
<dbReference type="SMART" id="SM00646">
    <property type="entry name" value="Ami_3"/>
    <property type="match status" value="1"/>
</dbReference>
<feature type="compositionally biased region" description="Pro residues" evidence="2">
    <location>
        <begin position="189"/>
        <end position="209"/>
    </location>
</feature>
<dbReference type="SUPFAM" id="SSF53187">
    <property type="entry name" value="Zn-dependent exopeptidases"/>
    <property type="match status" value="1"/>
</dbReference>
<dbReference type="PANTHER" id="PTHR30404:SF0">
    <property type="entry name" value="N-ACETYLMURAMOYL-L-ALANINE AMIDASE AMIC"/>
    <property type="match status" value="1"/>
</dbReference>
<dbReference type="CDD" id="cd02696">
    <property type="entry name" value="MurNAc-LAA"/>
    <property type="match status" value="1"/>
</dbReference>
<dbReference type="InterPro" id="IPR007730">
    <property type="entry name" value="SPOR-like_dom"/>
</dbReference>
<organism evidence="4 5">
    <name type="scientific">Peribacillus deserti</name>
    <dbReference type="NCBI Taxonomy" id="673318"/>
    <lineage>
        <taxon>Bacteria</taxon>
        <taxon>Bacillati</taxon>
        <taxon>Bacillota</taxon>
        <taxon>Bacilli</taxon>
        <taxon>Bacillales</taxon>
        <taxon>Bacillaceae</taxon>
        <taxon>Peribacillus</taxon>
    </lineage>
</organism>
<keyword evidence="5" id="KW-1185">Reference proteome</keyword>
<evidence type="ECO:0000256" key="2">
    <source>
        <dbReference type="SAM" id="MobiDB-lite"/>
    </source>
</evidence>
<dbReference type="Gene3D" id="3.30.70.1070">
    <property type="entry name" value="Sporulation related repeat"/>
    <property type="match status" value="1"/>
</dbReference>
<evidence type="ECO:0000256" key="1">
    <source>
        <dbReference type="ARBA" id="ARBA00022801"/>
    </source>
</evidence>
<gene>
    <name evidence="4" type="ORF">JOC77_000359</name>
</gene>
<keyword evidence="1 4" id="KW-0378">Hydrolase</keyword>
<dbReference type="PANTHER" id="PTHR30404">
    <property type="entry name" value="N-ACETYLMURAMOYL-L-ALANINE AMIDASE"/>
    <property type="match status" value="1"/>
</dbReference>
<dbReference type="RefSeq" id="WP_204537739.1">
    <property type="nucleotide sequence ID" value="NZ_JAFBFI010000001.1"/>
</dbReference>
<comment type="caution">
    <text evidence="4">The sequence shown here is derived from an EMBL/GenBank/DDBJ whole genome shotgun (WGS) entry which is preliminary data.</text>
</comment>
<dbReference type="InterPro" id="IPR002508">
    <property type="entry name" value="MurNAc-LAA_cat"/>
</dbReference>
<dbReference type="Proteomes" id="UP000823486">
    <property type="component" value="Unassembled WGS sequence"/>
</dbReference>
<proteinExistence type="predicted"/>
<evidence type="ECO:0000313" key="5">
    <source>
        <dbReference type="Proteomes" id="UP000823486"/>
    </source>
</evidence>
<accession>A0ABS2QF74</accession>
<protein>
    <submittedName>
        <fullName evidence="4">N-acetylmuramoyl-L-alanine amidase</fullName>
        <ecNumber evidence="4">3.5.1.28</ecNumber>
    </submittedName>
</protein>
<dbReference type="Pfam" id="PF01520">
    <property type="entry name" value="Amidase_3"/>
    <property type="match status" value="1"/>
</dbReference>
<reference evidence="4 5" key="1">
    <citation type="submission" date="2021-01" db="EMBL/GenBank/DDBJ databases">
        <title>Genomic Encyclopedia of Type Strains, Phase IV (KMG-IV): sequencing the most valuable type-strain genomes for metagenomic binning, comparative biology and taxonomic classification.</title>
        <authorList>
            <person name="Goeker M."/>
        </authorList>
    </citation>
    <scope>NUCLEOTIDE SEQUENCE [LARGE SCALE GENOMIC DNA]</scope>
    <source>
        <strain evidence="4 5">DSM 105482</strain>
    </source>
</reference>
<dbReference type="PROSITE" id="PS51724">
    <property type="entry name" value="SPOR"/>
    <property type="match status" value="1"/>
</dbReference>
<sequence length="247" mass="27145">MKIMLDAGHGYNTPGKRSPDGLKEYEFNRAVASYAKASLLTYQNVTVYFAHSDKNDVPLKQRTDFANSLEVDVYVSIHANATGNGVDWVDAAEGIETYVYTSKPKEAFELAKKVQASLISKTGMKDRGVKTADFHVLRESHMTAILIECGFMTSRKDIKLLRSDFYRKACAEAIVKALAQQYGLKAKPKPAPAKPPAAKPTPAPLPSKPSEPASELHKVQVGAFKERKNAEELVEQLKKAGFDASIL</sequence>
<dbReference type="EMBL" id="JAFBFI010000001">
    <property type="protein sequence ID" value="MBM7690956.1"/>
    <property type="molecule type" value="Genomic_DNA"/>
</dbReference>
<dbReference type="GO" id="GO:0008745">
    <property type="term" value="F:N-acetylmuramoyl-L-alanine amidase activity"/>
    <property type="evidence" value="ECO:0007669"/>
    <property type="project" value="UniProtKB-EC"/>
</dbReference>
<evidence type="ECO:0000259" key="3">
    <source>
        <dbReference type="PROSITE" id="PS51724"/>
    </source>
</evidence>
<dbReference type="InterPro" id="IPR036680">
    <property type="entry name" value="SPOR-like_sf"/>
</dbReference>
<feature type="domain" description="SPOR" evidence="3">
    <location>
        <begin position="211"/>
        <end position="247"/>
    </location>
</feature>